<gene>
    <name evidence="3" type="ORF">EW026_g3396</name>
</gene>
<dbReference type="Pfam" id="PF11563">
    <property type="entry name" value="Protoglobin"/>
    <property type="match status" value="1"/>
</dbReference>
<evidence type="ECO:0000256" key="1">
    <source>
        <dbReference type="SAM" id="MobiDB-lite"/>
    </source>
</evidence>
<evidence type="ECO:0000259" key="2">
    <source>
        <dbReference type="Pfam" id="PF11563"/>
    </source>
</evidence>
<feature type="domain" description="Globin-sensor" evidence="2">
    <location>
        <begin position="79"/>
        <end position="258"/>
    </location>
</feature>
<keyword evidence="4" id="KW-1185">Reference proteome</keyword>
<dbReference type="GO" id="GO:0020037">
    <property type="term" value="F:heme binding"/>
    <property type="evidence" value="ECO:0007669"/>
    <property type="project" value="InterPro"/>
</dbReference>
<feature type="compositionally biased region" description="Low complexity" evidence="1">
    <location>
        <begin position="39"/>
        <end position="50"/>
    </location>
</feature>
<comment type="caution">
    <text evidence="3">The sequence shown here is derived from an EMBL/GenBank/DDBJ whole genome shotgun (WGS) entry which is preliminary data.</text>
</comment>
<feature type="compositionally biased region" description="Polar residues" evidence="1">
    <location>
        <begin position="23"/>
        <end position="32"/>
    </location>
</feature>
<accession>A0A4S4KKV7</accession>
<organism evidence="3 4">
    <name type="scientific">Hermanssonia centrifuga</name>
    <dbReference type="NCBI Taxonomy" id="98765"/>
    <lineage>
        <taxon>Eukaryota</taxon>
        <taxon>Fungi</taxon>
        <taxon>Dikarya</taxon>
        <taxon>Basidiomycota</taxon>
        <taxon>Agaricomycotina</taxon>
        <taxon>Agaricomycetes</taxon>
        <taxon>Polyporales</taxon>
        <taxon>Meruliaceae</taxon>
        <taxon>Hermanssonia</taxon>
    </lineage>
</organism>
<sequence>MDAQFALDLNTTPAEKICPYSDRSASSGSRTASLDAASKHSSPVPSLSSHDSLKNSEEPRCPVIFTQEVDPNLIKISLDDRIAYLTDFLNFTSHDADVIKRIAPLVNDIIPGLVDDLYAKLFEFDITKKVFMTRNQGFDGPLPTRLEDLTLDGAQIKFRKVFMKAWARRVLTADYSNGKTWAYMDKVGIMHTGVSPFKHQKTMGIAPLNVPYRDCALALGWVQNLLSMAILQLPEQKANMAVKIEAVSAVNKASHMDSERPIFSALHKRMKERVSSPDAVNGGRYLTD</sequence>
<dbReference type="Gene3D" id="1.10.490.10">
    <property type="entry name" value="Globins"/>
    <property type="match status" value="1"/>
</dbReference>
<dbReference type="PANTHER" id="PTHR42071:SF1">
    <property type="entry name" value="GLOBIN-SENSOR DOMAIN-CONTAINING PROTEIN"/>
    <property type="match status" value="1"/>
</dbReference>
<dbReference type="InterPro" id="IPR012292">
    <property type="entry name" value="Globin/Proto"/>
</dbReference>
<dbReference type="Proteomes" id="UP000309038">
    <property type="component" value="Unassembled WGS sequence"/>
</dbReference>
<name>A0A4S4KKV7_9APHY</name>
<evidence type="ECO:0000313" key="4">
    <source>
        <dbReference type="Proteomes" id="UP000309038"/>
    </source>
</evidence>
<dbReference type="InterPro" id="IPR044398">
    <property type="entry name" value="Globin-sensor_dom"/>
</dbReference>
<proteinExistence type="predicted"/>
<dbReference type="AlphaFoldDB" id="A0A4S4KKV7"/>
<protein>
    <recommendedName>
        <fullName evidence="2">Globin-sensor domain-containing protein</fullName>
    </recommendedName>
</protein>
<dbReference type="EMBL" id="SGPJ01000101">
    <property type="protein sequence ID" value="THG98873.1"/>
    <property type="molecule type" value="Genomic_DNA"/>
</dbReference>
<dbReference type="PANTHER" id="PTHR42071">
    <property type="entry name" value="PROTOGLOBIN DOMAIN-CONTAINING PROTEIN"/>
    <property type="match status" value="1"/>
</dbReference>
<dbReference type="GO" id="GO:0019825">
    <property type="term" value="F:oxygen binding"/>
    <property type="evidence" value="ECO:0007669"/>
    <property type="project" value="InterPro"/>
</dbReference>
<evidence type="ECO:0000313" key="3">
    <source>
        <dbReference type="EMBL" id="THG98873.1"/>
    </source>
</evidence>
<feature type="region of interest" description="Disordered" evidence="1">
    <location>
        <begin position="18"/>
        <end position="56"/>
    </location>
</feature>
<reference evidence="3 4" key="1">
    <citation type="submission" date="2019-02" db="EMBL/GenBank/DDBJ databases">
        <title>Genome sequencing of the rare red list fungi Phlebia centrifuga.</title>
        <authorList>
            <person name="Buettner E."/>
            <person name="Kellner H."/>
        </authorList>
    </citation>
    <scope>NUCLEOTIDE SEQUENCE [LARGE SCALE GENOMIC DNA]</scope>
    <source>
        <strain evidence="3 4">DSM 108282</strain>
    </source>
</reference>